<reference evidence="1" key="1">
    <citation type="journal article" date="2014" name="Front. Microbiol.">
        <title>High frequency of phylogenetically diverse reductive dehalogenase-homologous genes in deep subseafloor sedimentary metagenomes.</title>
        <authorList>
            <person name="Kawai M."/>
            <person name="Futagami T."/>
            <person name="Toyoda A."/>
            <person name="Takaki Y."/>
            <person name="Nishi S."/>
            <person name="Hori S."/>
            <person name="Arai W."/>
            <person name="Tsubouchi T."/>
            <person name="Morono Y."/>
            <person name="Uchiyama I."/>
            <person name="Ito T."/>
            <person name="Fujiyama A."/>
            <person name="Inagaki F."/>
            <person name="Takami H."/>
        </authorList>
    </citation>
    <scope>NUCLEOTIDE SEQUENCE</scope>
    <source>
        <strain evidence="1">Expedition CK06-06</strain>
    </source>
</reference>
<organism evidence="1">
    <name type="scientific">marine sediment metagenome</name>
    <dbReference type="NCBI Taxonomy" id="412755"/>
    <lineage>
        <taxon>unclassified sequences</taxon>
        <taxon>metagenomes</taxon>
        <taxon>ecological metagenomes</taxon>
    </lineage>
</organism>
<protein>
    <submittedName>
        <fullName evidence="1">Uncharacterized protein</fullName>
    </submittedName>
</protein>
<accession>X0VCI7</accession>
<dbReference type="AlphaFoldDB" id="X0VCI7"/>
<name>X0VCI7_9ZZZZ</name>
<evidence type="ECO:0000313" key="1">
    <source>
        <dbReference type="EMBL" id="GAG10213.1"/>
    </source>
</evidence>
<dbReference type="EMBL" id="BARS01028586">
    <property type="protein sequence ID" value="GAG10213.1"/>
    <property type="molecule type" value="Genomic_DNA"/>
</dbReference>
<sequence>MPTWPTELPQTLHVETEESADANVIVTDTAAGPRKFRRRFTAVSRFLKPPPER</sequence>
<gene>
    <name evidence="1" type="ORF">S01H1_44790</name>
</gene>
<feature type="non-terminal residue" evidence="1">
    <location>
        <position position="53"/>
    </location>
</feature>
<comment type="caution">
    <text evidence="1">The sequence shown here is derived from an EMBL/GenBank/DDBJ whole genome shotgun (WGS) entry which is preliminary data.</text>
</comment>
<proteinExistence type="predicted"/>